<organism evidence="3 4">
    <name type="scientific">Teratosphaeria nubilosa</name>
    <dbReference type="NCBI Taxonomy" id="161662"/>
    <lineage>
        <taxon>Eukaryota</taxon>
        <taxon>Fungi</taxon>
        <taxon>Dikarya</taxon>
        <taxon>Ascomycota</taxon>
        <taxon>Pezizomycotina</taxon>
        <taxon>Dothideomycetes</taxon>
        <taxon>Dothideomycetidae</taxon>
        <taxon>Mycosphaerellales</taxon>
        <taxon>Teratosphaeriaceae</taxon>
        <taxon>Teratosphaeria</taxon>
    </lineage>
</organism>
<keyword evidence="4" id="KW-1185">Reference proteome</keyword>
<feature type="compositionally biased region" description="Basic and acidic residues" evidence="2">
    <location>
        <begin position="290"/>
        <end position="311"/>
    </location>
</feature>
<feature type="compositionally biased region" description="Low complexity" evidence="2">
    <location>
        <begin position="277"/>
        <end position="288"/>
    </location>
</feature>
<feature type="region of interest" description="Disordered" evidence="2">
    <location>
        <begin position="531"/>
        <end position="602"/>
    </location>
</feature>
<dbReference type="InterPro" id="IPR018618">
    <property type="entry name" value="GID4/10-like"/>
</dbReference>
<evidence type="ECO:0000313" key="3">
    <source>
        <dbReference type="EMBL" id="KAF2767765.1"/>
    </source>
</evidence>
<dbReference type="GO" id="GO:0034657">
    <property type="term" value="C:GID complex"/>
    <property type="evidence" value="ECO:0007669"/>
    <property type="project" value="TreeGrafter"/>
</dbReference>
<sequence>MPPVNTPLVASPNMQRRSPPLAPSSPSIPRASAHAGTAGPREPTPPPLAYLSSPVADLAATLSTSAAQEADEANVRFLRDSLSSLEQTGATSASTMRGTHVDVSRDPRAQPQPSQASASGDTPEDLSRRERLQRVLARLNRLHDPPPAPGMSSSGAYSNRTPPPDERQSIYDWAPGGAEYHEADRDRRDGELDAILRELREQRQEDSARRHQRQANGTPAPGSSGAGEDGGAASERRDRLRERERRRRDTEWVSLRTRAAIQRSRGGNTNANRADGAATPASPSSVSTERMLRYVMERERSGMSEEEERARGAGWFRPTPRSAQDSTADRSTSTNGDRPMSDTAANRSERDGWMLPPPASSSNGHAGAETRERQGRVERERQERVEAFRRGYLAENVPPRLPRISTPTVPPSVAAPITASTSSTAFLETALKYLSELRGCLQYEEALSTAIDHGLATKEFFADKHDDFIMDLEALDSLADSSWMQPGTVFDGHQHATNTACPSFTRSGAARAHEREGNITHVVEQINPNYTQPSWAQPASDGSDHPPGSTILNYMRPNWAETAGAGFDHPPGSTRVGPPPPFDPSRPWLSHQFTPPQTYPSASYTSVNKHLPDPQHDHWPVRVILHAIDTEAMTVQGTMEAYDVPQHPANLNILNPGAERPKAGRRDAPITTYLEGHIIDLKTHSFLTPVPPLNRKGRSTEHSQSRSETDLIFPSAIPQTDAQNWLKLPPFNTLTLGSSQSLPDECARLLLSQARMSELFQDYIFMRWKERCFMHSRHDLCSSEERHGDQDRGHGLTISGFYYVSLRRCDGVVEGLYFDPASTPYQHLRLRGVVGGWPAYGFR</sequence>
<feature type="compositionally biased region" description="Polar residues" evidence="2">
    <location>
        <begin position="591"/>
        <end position="602"/>
    </location>
</feature>
<feature type="region of interest" description="Disordered" evidence="2">
    <location>
        <begin position="86"/>
        <end position="381"/>
    </location>
</feature>
<reference evidence="3" key="1">
    <citation type="journal article" date="2020" name="Stud. Mycol.">
        <title>101 Dothideomycetes genomes: a test case for predicting lifestyles and emergence of pathogens.</title>
        <authorList>
            <person name="Haridas S."/>
            <person name="Albert R."/>
            <person name="Binder M."/>
            <person name="Bloem J."/>
            <person name="Labutti K."/>
            <person name="Salamov A."/>
            <person name="Andreopoulos B."/>
            <person name="Baker S."/>
            <person name="Barry K."/>
            <person name="Bills G."/>
            <person name="Bluhm B."/>
            <person name="Cannon C."/>
            <person name="Castanera R."/>
            <person name="Culley D."/>
            <person name="Daum C."/>
            <person name="Ezra D."/>
            <person name="Gonzalez J."/>
            <person name="Henrissat B."/>
            <person name="Kuo A."/>
            <person name="Liang C."/>
            <person name="Lipzen A."/>
            <person name="Lutzoni F."/>
            <person name="Magnuson J."/>
            <person name="Mondo S."/>
            <person name="Nolan M."/>
            <person name="Ohm R."/>
            <person name="Pangilinan J."/>
            <person name="Park H.-J."/>
            <person name="Ramirez L."/>
            <person name="Alfaro M."/>
            <person name="Sun H."/>
            <person name="Tritt A."/>
            <person name="Yoshinaga Y."/>
            <person name="Zwiers L.-H."/>
            <person name="Turgeon B."/>
            <person name="Goodwin S."/>
            <person name="Spatafora J."/>
            <person name="Crous P."/>
            <person name="Grigoriev I."/>
        </authorList>
    </citation>
    <scope>NUCLEOTIDE SEQUENCE</scope>
    <source>
        <strain evidence="3">CBS 116005</strain>
    </source>
</reference>
<feature type="compositionally biased region" description="Basic and acidic residues" evidence="2">
    <location>
        <begin position="234"/>
        <end position="251"/>
    </location>
</feature>
<dbReference type="Proteomes" id="UP000799436">
    <property type="component" value="Unassembled WGS sequence"/>
</dbReference>
<feature type="region of interest" description="Disordered" evidence="2">
    <location>
        <begin position="1"/>
        <end position="51"/>
    </location>
</feature>
<feature type="compositionally biased region" description="Basic and acidic residues" evidence="2">
    <location>
        <begin position="368"/>
        <end position="381"/>
    </location>
</feature>
<evidence type="ECO:0000256" key="2">
    <source>
        <dbReference type="SAM" id="MobiDB-lite"/>
    </source>
</evidence>
<dbReference type="PANTHER" id="PTHR14534">
    <property type="entry name" value="VACUOLAR IMPORT AND DEGRADATION PROTEIN 24"/>
    <property type="match status" value="1"/>
</dbReference>
<comment type="similarity">
    <text evidence="1">Belongs to the GID4/VID24 family.</text>
</comment>
<accession>A0A6G1L4K5</accession>
<evidence type="ECO:0000256" key="1">
    <source>
        <dbReference type="ARBA" id="ARBA00061469"/>
    </source>
</evidence>
<dbReference type="GO" id="GO:0005773">
    <property type="term" value="C:vacuole"/>
    <property type="evidence" value="ECO:0007669"/>
    <property type="project" value="GOC"/>
</dbReference>
<dbReference type="PANTHER" id="PTHR14534:SF3">
    <property type="entry name" value="GID COMPLEX SUBUNIT 4 HOMOLOG"/>
    <property type="match status" value="1"/>
</dbReference>
<feature type="compositionally biased region" description="Polar residues" evidence="2">
    <location>
        <begin position="111"/>
        <end position="120"/>
    </location>
</feature>
<feature type="compositionally biased region" description="Low complexity" evidence="2">
    <location>
        <begin position="16"/>
        <end position="33"/>
    </location>
</feature>
<dbReference type="GO" id="GO:0006623">
    <property type="term" value="P:protein targeting to vacuole"/>
    <property type="evidence" value="ECO:0007669"/>
    <property type="project" value="TreeGrafter"/>
</dbReference>
<gene>
    <name evidence="3" type="ORF">EJ03DRAFT_328953</name>
</gene>
<dbReference type="OrthoDB" id="62at2759"/>
<evidence type="ECO:0008006" key="5">
    <source>
        <dbReference type="Google" id="ProtNLM"/>
    </source>
</evidence>
<proteinExistence type="inferred from homology"/>
<protein>
    <recommendedName>
        <fullName evidence="5">Vacuolar import and degradation protein-domain-containing protein</fullName>
    </recommendedName>
</protein>
<feature type="compositionally biased region" description="Polar residues" evidence="2">
    <location>
        <begin position="86"/>
        <end position="97"/>
    </location>
</feature>
<feature type="region of interest" description="Disordered" evidence="2">
    <location>
        <begin position="690"/>
        <end position="709"/>
    </location>
</feature>
<dbReference type="GO" id="GO:0045721">
    <property type="term" value="P:negative regulation of gluconeogenesis"/>
    <property type="evidence" value="ECO:0007669"/>
    <property type="project" value="TreeGrafter"/>
</dbReference>
<feature type="compositionally biased region" description="Basic and acidic residues" evidence="2">
    <location>
        <begin position="179"/>
        <end position="209"/>
    </location>
</feature>
<dbReference type="EMBL" id="ML995852">
    <property type="protein sequence ID" value="KAF2767765.1"/>
    <property type="molecule type" value="Genomic_DNA"/>
</dbReference>
<evidence type="ECO:0000313" key="4">
    <source>
        <dbReference type="Proteomes" id="UP000799436"/>
    </source>
</evidence>
<name>A0A6G1L4K5_9PEZI</name>
<dbReference type="GO" id="GO:0007039">
    <property type="term" value="P:protein catabolic process in the vacuole"/>
    <property type="evidence" value="ECO:0007669"/>
    <property type="project" value="TreeGrafter"/>
</dbReference>
<feature type="compositionally biased region" description="Polar residues" evidence="2">
    <location>
        <begin position="321"/>
        <end position="336"/>
    </location>
</feature>
<dbReference type="AlphaFoldDB" id="A0A6G1L4K5"/>
<dbReference type="Pfam" id="PF09783">
    <property type="entry name" value="Vac_ImportDeg"/>
    <property type="match status" value="1"/>
</dbReference>
<feature type="compositionally biased region" description="Basic and acidic residues" evidence="2">
    <location>
        <begin position="698"/>
        <end position="709"/>
    </location>
</feature>
<dbReference type="GO" id="GO:0043161">
    <property type="term" value="P:proteasome-mediated ubiquitin-dependent protein catabolic process"/>
    <property type="evidence" value="ECO:0007669"/>
    <property type="project" value="TreeGrafter"/>
</dbReference>
<feature type="compositionally biased region" description="Basic and acidic residues" evidence="2">
    <location>
        <begin position="99"/>
        <end position="108"/>
    </location>
</feature>